<dbReference type="PATRIC" id="fig|999415.3.peg.1717"/>
<dbReference type="Proteomes" id="UP000011758">
    <property type="component" value="Unassembled WGS sequence"/>
</dbReference>
<dbReference type="InterPro" id="IPR036420">
    <property type="entry name" value="BRCT_dom_sf"/>
</dbReference>
<dbReference type="PANTHER" id="PTHR30231:SF42">
    <property type="entry name" value="EXONUCLEASE"/>
    <property type="match status" value="1"/>
</dbReference>
<gene>
    <name evidence="2" type="ORF">HMPREF9943_01690</name>
</gene>
<dbReference type="InterPro" id="IPR012337">
    <property type="entry name" value="RNaseH-like_sf"/>
</dbReference>
<dbReference type="InterPro" id="IPR036397">
    <property type="entry name" value="RNaseH_sf"/>
</dbReference>
<accession>M2NCW7</accession>
<dbReference type="eggNOG" id="COG0847">
    <property type="taxonomic scope" value="Bacteria"/>
</dbReference>
<proteinExistence type="predicted"/>
<dbReference type="PANTHER" id="PTHR30231">
    <property type="entry name" value="DNA POLYMERASE III SUBUNIT EPSILON"/>
    <property type="match status" value="1"/>
</dbReference>
<dbReference type="Pfam" id="PF00929">
    <property type="entry name" value="RNase_T"/>
    <property type="match status" value="1"/>
</dbReference>
<dbReference type="GO" id="GO:0003676">
    <property type="term" value="F:nucleic acid binding"/>
    <property type="evidence" value="ECO:0007669"/>
    <property type="project" value="InterPro"/>
</dbReference>
<reference evidence="2 3" key="1">
    <citation type="submission" date="2013-02" db="EMBL/GenBank/DDBJ databases">
        <title>The Genome Sequence of Lactobacillus catenaformis F0143.</title>
        <authorList>
            <consortium name="The Broad Institute Genome Sequencing Platform"/>
            <person name="Earl A."/>
            <person name="Ward D."/>
            <person name="Feldgarden M."/>
            <person name="Gevers D."/>
            <person name="Izard J."/>
            <person name="Blanton J.M."/>
            <person name="Mathney J."/>
            <person name="Dewhirst F.E."/>
            <person name="Young S.K."/>
            <person name="Zeng Q."/>
            <person name="Gargeya S."/>
            <person name="Fitzgerald M."/>
            <person name="Haas B."/>
            <person name="Abouelleil A."/>
            <person name="Alvarado L."/>
            <person name="Arachchi H.M."/>
            <person name="Berlin A."/>
            <person name="Chapman S.B."/>
            <person name="Gearin G."/>
            <person name="Goldberg J."/>
            <person name="Griggs A."/>
            <person name="Gujja S."/>
            <person name="Hansen M."/>
            <person name="Heiman D."/>
            <person name="Howarth C."/>
            <person name="Larimer J."/>
            <person name="Lui A."/>
            <person name="MacDonald P.J.P."/>
            <person name="McCowen C."/>
            <person name="Montmayeur A."/>
            <person name="Murphy C."/>
            <person name="Neiman D."/>
            <person name="Pearson M."/>
            <person name="Priest M."/>
            <person name="Roberts A."/>
            <person name="Saif S."/>
            <person name="Shea T."/>
            <person name="Sisk P."/>
            <person name="Stolte C."/>
            <person name="Sykes S."/>
            <person name="Wortman J."/>
            <person name="Nusbaum C."/>
            <person name="Birren B."/>
        </authorList>
    </citation>
    <scope>NUCLEOTIDE SEQUENCE [LARGE SCALE GENOMIC DNA]</scope>
    <source>
        <strain evidence="2 3">OT 569</strain>
    </source>
</reference>
<comment type="caution">
    <text evidence="2">The sequence shown here is derived from an EMBL/GenBank/DDBJ whole genome shotgun (WGS) entry which is preliminary data.</text>
</comment>
<dbReference type="BioCyc" id="ECAT999415-HMP:GTTI-1752-MONOMER"/>
<dbReference type="AlphaFoldDB" id="M2NCW7"/>
<organism evidence="2 3">
    <name type="scientific">Eggerthia catenaformis OT 569 = DSM 20559</name>
    <dbReference type="NCBI Taxonomy" id="999415"/>
    <lineage>
        <taxon>Bacteria</taxon>
        <taxon>Bacillati</taxon>
        <taxon>Bacillota</taxon>
        <taxon>Erysipelotrichia</taxon>
        <taxon>Erysipelotrichales</taxon>
        <taxon>Coprobacillaceae</taxon>
        <taxon>Eggerthia</taxon>
    </lineage>
</organism>
<dbReference type="Gene3D" id="3.40.50.10190">
    <property type="entry name" value="BRCT domain"/>
    <property type="match status" value="1"/>
</dbReference>
<dbReference type="SUPFAM" id="SSF53098">
    <property type="entry name" value="Ribonuclease H-like"/>
    <property type="match status" value="1"/>
</dbReference>
<evidence type="ECO:0000313" key="3">
    <source>
        <dbReference type="Proteomes" id="UP000011758"/>
    </source>
</evidence>
<dbReference type="GO" id="GO:0005829">
    <property type="term" value="C:cytosol"/>
    <property type="evidence" value="ECO:0007669"/>
    <property type="project" value="TreeGrafter"/>
</dbReference>
<keyword evidence="3" id="KW-1185">Reference proteome</keyword>
<sequence>MEQLTFFDIEILNNDPASICSIGIIVLKDQQIIKQYYSLIKPQNMSFDYFRYEIHHIRPRDLKKAKSFKEVWKEISIYFEGQIVLSHDVQSDMSHLRAVLRREHISYPHLYMSCTNVIAHILEPELSKYNITELCQYFHIPIVHAHNALDDALACTQIYLAMMNKYGYKSLTDFHQKNYLALGEMKTNYYRNIISPDLADVSNHLYSHPLSLSCVTFAGELASDKDIIDDYIKEAHLFVSRDVNTHTDYLVIGDIDFKKIRYSQHNRKVKKALHLINEGQDLHIIKEHDFLNLLKSE</sequence>
<dbReference type="InterPro" id="IPR013520">
    <property type="entry name" value="Ribonucl_H"/>
</dbReference>
<name>M2NCW7_9FIRM</name>
<dbReference type="GO" id="GO:0008408">
    <property type="term" value="F:3'-5' exonuclease activity"/>
    <property type="evidence" value="ECO:0007669"/>
    <property type="project" value="TreeGrafter"/>
</dbReference>
<dbReference type="EMBL" id="AGEJ01000025">
    <property type="protein sequence ID" value="EMD16018.1"/>
    <property type="molecule type" value="Genomic_DNA"/>
</dbReference>
<feature type="domain" description="Exonuclease" evidence="1">
    <location>
        <begin position="3"/>
        <end position="168"/>
    </location>
</feature>
<dbReference type="Gene3D" id="3.30.420.10">
    <property type="entry name" value="Ribonuclease H-like superfamily/Ribonuclease H"/>
    <property type="match status" value="1"/>
</dbReference>
<dbReference type="RefSeq" id="WP_004804043.1">
    <property type="nucleotide sequence ID" value="NZ_AUGJ01000018.1"/>
</dbReference>
<evidence type="ECO:0000313" key="2">
    <source>
        <dbReference type="EMBL" id="EMD16018.1"/>
    </source>
</evidence>
<evidence type="ECO:0000259" key="1">
    <source>
        <dbReference type="SMART" id="SM00479"/>
    </source>
</evidence>
<dbReference type="OrthoDB" id="9803913at2"/>
<dbReference type="SMART" id="SM00479">
    <property type="entry name" value="EXOIII"/>
    <property type="match status" value="1"/>
</dbReference>
<protein>
    <recommendedName>
        <fullName evidence="1">Exonuclease domain-containing protein</fullName>
    </recommendedName>
</protein>
<dbReference type="STRING" id="999415.HMPREF9943_01690"/>